<protein>
    <submittedName>
        <fullName evidence="2">Uncharacterized protein</fullName>
    </submittedName>
</protein>
<comment type="caution">
    <text evidence="2">The sequence shown here is derived from an EMBL/GenBank/DDBJ whole genome shotgun (WGS) entry which is preliminary data.</text>
</comment>
<dbReference type="EMBL" id="MCFJ01000011">
    <property type="protein sequence ID" value="ORY60749.1"/>
    <property type="molecule type" value="Genomic_DNA"/>
</dbReference>
<name>A0A1Y2DNJ7_9PEZI</name>
<dbReference type="InParanoid" id="A0A1Y2DNJ7"/>
<evidence type="ECO:0000313" key="3">
    <source>
        <dbReference type="Proteomes" id="UP000193689"/>
    </source>
</evidence>
<feature type="transmembrane region" description="Helical" evidence="1">
    <location>
        <begin position="50"/>
        <end position="67"/>
    </location>
</feature>
<keyword evidence="1" id="KW-0812">Transmembrane</keyword>
<keyword evidence="3" id="KW-1185">Reference proteome</keyword>
<gene>
    <name evidence="2" type="ORF">BCR38DRAFT_442382</name>
</gene>
<sequence length="72" mass="8033">MSARQRIRGGQLISIYRGYYSCVGSYYFALAEDKLKQVSYGSYSLMRSRLMGLLVLVHGAAVELRALSSSPH</sequence>
<organism evidence="2 3">
    <name type="scientific">Pseudomassariella vexata</name>
    <dbReference type="NCBI Taxonomy" id="1141098"/>
    <lineage>
        <taxon>Eukaryota</taxon>
        <taxon>Fungi</taxon>
        <taxon>Dikarya</taxon>
        <taxon>Ascomycota</taxon>
        <taxon>Pezizomycotina</taxon>
        <taxon>Sordariomycetes</taxon>
        <taxon>Xylariomycetidae</taxon>
        <taxon>Amphisphaeriales</taxon>
        <taxon>Pseudomassariaceae</taxon>
        <taxon>Pseudomassariella</taxon>
    </lineage>
</organism>
<evidence type="ECO:0000256" key="1">
    <source>
        <dbReference type="SAM" id="Phobius"/>
    </source>
</evidence>
<keyword evidence="1" id="KW-1133">Transmembrane helix</keyword>
<reference evidence="2 3" key="1">
    <citation type="submission" date="2016-07" db="EMBL/GenBank/DDBJ databases">
        <title>Pervasive Adenine N6-methylation of Active Genes in Fungi.</title>
        <authorList>
            <consortium name="DOE Joint Genome Institute"/>
            <person name="Mondo S.J."/>
            <person name="Dannebaum R.O."/>
            <person name="Kuo R.C."/>
            <person name="Labutti K."/>
            <person name="Haridas S."/>
            <person name="Kuo A."/>
            <person name="Salamov A."/>
            <person name="Ahrendt S.R."/>
            <person name="Lipzen A."/>
            <person name="Sullivan W."/>
            <person name="Andreopoulos W.B."/>
            <person name="Clum A."/>
            <person name="Lindquist E."/>
            <person name="Daum C."/>
            <person name="Ramamoorthy G.K."/>
            <person name="Gryganskyi A."/>
            <person name="Culley D."/>
            <person name="Magnuson J.K."/>
            <person name="James T.Y."/>
            <person name="O'Malley M.A."/>
            <person name="Stajich J.E."/>
            <person name="Spatafora J.W."/>
            <person name="Visel A."/>
            <person name="Grigoriev I.V."/>
        </authorList>
    </citation>
    <scope>NUCLEOTIDE SEQUENCE [LARGE SCALE GENOMIC DNA]</scope>
    <source>
        <strain evidence="2 3">CBS 129021</strain>
    </source>
</reference>
<dbReference type="Proteomes" id="UP000193689">
    <property type="component" value="Unassembled WGS sequence"/>
</dbReference>
<accession>A0A1Y2DNJ7</accession>
<keyword evidence="1" id="KW-0472">Membrane</keyword>
<proteinExistence type="predicted"/>
<dbReference type="RefSeq" id="XP_040712976.1">
    <property type="nucleotide sequence ID" value="XM_040860811.1"/>
</dbReference>
<dbReference type="GeneID" id="63777023"/>
<dbReference type="AlphaFoldDB" id="A0A1Y2DNJ7"/>
<feature type="transmembrane region" description="Helical" evidence="1">
    <location>
        <begin position="12"/>
        <end position="30"/>
    </location>
</feature>
<evidence type="ECO:0000313" key="2">
    <source>
        <dbReference type="EMBL" id="ORY60749.1"/>
    </source>
</evidence>